<evidence type="ECO:0000256" key="5">
    <source>
        <dbReference type="ARBA" id="ARBA00022741"/>
    </source>
</evidence>
<keyword evidence="5" id="KW-0547">Nucleotide-binding</keyword>
<keyword evidence="7" id="KW-0067">ATP-binding</keyword>
<evidence type="ECO:0000256" key="2">
    <source>
        <dbReference type="ARBA" id="ARBA00012513"/>
    </source>
</evidence>
<protein>
    <recommendedName>
        <fullName evidence="2">non-specific serine/threonine protein kinase</fullName>
        <ecNumber evidence="2">2.7.11.1</ecNumber>
    </recommendedName>
</protein>
<dbReference type="PROSITE" id="PS50108">
    <property type="entry name" value="CRIB"/>
    <property type="match status" value="1"/>
</dbReference>
<evidence type="ECO:0000256" key="7">
    <source>
        <dbReference type="ARBA" id="ARBA00022840"/>
    </source>
</evidence>
<name>A0A7J7IUI4_BUGNE</name>
<proteinExistence type="inferred from homology"/>
<comment type="catalytic activity">
    <reaction evidence="8">
        <text>L-threonyl-[protein] + ATP = O-phospho-L-threonyl-[protein] + ADP + H(+)</text>
        <dbReference type="Rhea" id="RHEA:46608"/>
        <dbReference type="Rhea" id="RHEA-COMP:11060"/>
        <dbReference type="Rhea" id="RHEA-COMP:11605"/>
        <dbReference type="ChEBI" id="CHEBI:15378"/>
        <dbReference type="ChEBI" id="CHEBI:30013"/>
        <dbReference type="ChEBI" id="CHEBI:30616"/>
        <dbReference type="ChEBI" id="CHEBI:61977"/>
        <dbReference type="ChEBI" id="CHEBI:456216"/>
        <dbReference type="EC" id="2.7.11.1"/>
    </reaction>
</comment>
<comment type="caution">
    <text evidence="12">The sequence shown here is derived from an EMBL/GenBank/DDBJ whole genome shotgun (WGS) entry which is preliminary data.</text>
</comment>
<evidence type="ECO:0000256" key="9">
    <source>
        <dbReference type="ARBA" id="ARBA00048679"/>
    </source>
</evidence>
<evidence type="ECO:0000313" key="13">
    <source>
        <dbReference type="Proteomes" id="UP000593567"/>
    </source>
</evidence>
<organism evidence="12 13">
    <name type="scientific">Bugula neritina</name>
    <name type="common">Brown bryozoan</name>
    <name type="synonym">Sertularia neritina</name>
    <dbReference type="NCBI Taxonomy" id="10212"/>
    <lineage>
        <taxon>Eukaryota</taxon>
        <taxon>Metazoa</taxon>
        <taxon>Spiralia</taxon>
        <taxon>Lophotrochozoa</taxon>
        <taxon>Bryozoa</taxon>
        <taxon>Gymnolaemata</taxon>
        <taxon>Cheilostomatida</taxon>
        <taxon>Flustrina</taxon>
        <taxon>Buguloidea</taxon>
        <taxon>Bugulidae</taxon>
        <taxon>Bugula</taxon>
    </lineage>
</organism>
<dbReference type="EMBL" id="VXIV02003434">
    <property type="protein sequence ID" value="KAF6017074.1"/>
    <property type="molecule type" value="Genomic_DNA"/>
</dbReference>
<dbReference type="Proteomes" id="UP000593567">
    <property type="component" value="Unassembled WGS sequence"/>
</dbReference>
<evidence type="ECO:0000313" key="12">
    <source>
        <dbReference type="EMBL" id="KAF6017074.1"/>
    </source>
</evidence>
<dbReference type="Pfam" id="PF00786">
    <property type="entry name" value="PBD"/>
    <property type="match status" value="1"/>
</dbReference>
<dbReference type="InterPro" id="IPR000095">
    <property type="entry name" value="CRIB_dom"/>
</dbReference>
<gene>
    <name evidence="12" type="ORF">EB796_024634</name>
</gene>
<evidence type="ECO:0000256" key="1">
    <source>
        <dbReference type="ARBA" id="ARBA00008874"/>
    </source>
</evidence>
<comment type="similarity">
    <text evidence="1">Belongs to the protein kinase superfamily. STE Ser/Thr protein kinase family. STE20 subfamily.</text>
</comment>
<dbReference type="InterPro" id="IPR033923">
    <property type="entry name" value="PAK_BD"/>
</dbReference>
<evidence type="ECO:0000256" key="8">
    <source>
        <dbReference type="ARBA" id="ARBA00047899"/>
    </source>
</evidence>
<keyword evidence="4" id="KW-0808">Transferase</keyword>
<evidence type="ECO:0000256" key="3">
    <source>
        <dbReference type="ARBA" id="ARBA00022527"/>
    </source>
</evidence>
<feature type="domain" description="CRIB" evidence="11">
    <location>
        <begin position="60"/>
        <end position="73"/>
    </location>
</feature>
<dbReference type="SMART" id="SM00285">
    <property type="entry name" value="PBD"/>
    <property type="match status" value="1"/>
</dbReference>
<dbReference type="GO" id="GO:0004674">
    <property type="term" value="F:protein serine/threonine kinase activity"/>
    <property type="evidence" value="ECO:0007669"/>
    <property type="project" value="UniProtKB-KW"/>
</dbReference>
<dbReference type="GO" id="GO:0005524">
    <property type="term" value="F:ATP binding"/>
    <property type="evidence" value="ECO:0007669"/>
    <property type="project" value="UniProtKB-KW"/>
</dbReference>
<accession>A0A7J7IUI4</accession>
<comment type="catalytic activity">
    <reaction evidence="9">
        <text>L-seryl-[protein] + ATP = O-phospho-L-seryl-[protein] + ADP + H(+)</text>
        <dbReference type="Rhea" id="RHEA:17989"/>
        <dbReference type="Rhea" id="RHEA-COMP:9863"/>
        <dbReference type="Rhea" id="RHEA-COMP:11604"/>
        <dbReference type="ChEBI" id="CHEBI:15378"/>
        <dbReference type="ChEBI" id="CHEBI:29999"/>
        <dbReference type="ChEBI" id="CHEBI:30616"/>
        <dbReference type="ChEBI" id="CHEBI:83421"/>
        <dbReference type="ChEBI" id="CHEBI:456216"/>
        <dbReference type="EC" id="2.7.11.1"/>
    </reaction>
</comment>
<dbReference type="AlphaFoldDB" id="A0A7J7IUI4"/>
<keyword evidence="13" id="KW-1185">Reference proteome</keyword>
<keyword evidence="6" id="KW-0418">Kinase</keyword>
<sequence>MGDQYGETPPAPPVRLTSTVREPIPVDQKPLPREPEYEDKKVKKQKQAKGGQKKVEKPVISEPSNFEHTVHVGFDPTTGEFTGMPESWAKLLQWSNISKFEQKKNPQAVLDVLRFYDRSSKQAQTTKYMTNYKAGPTFHKPHNLTDQFQQSITLTPRSTDNGSDDAPPPIAARPEKTKSIYTKPIEEPPKPSGERVKKKKMTDAEILDKLRTIVTVGDPNRKYTDLQKIGQGYVCSDLLYCLIVFVRYTYSI</sequence>
<keyword evidence="3" id="KW-0723">Serine/threonine-protein kinase</keyword>
<evidence type="ECO:0000256" key="10">
    <source>
        <dbReference type="SAM" id="MobiDB-lite"/>
    </source>
</evidence>
<feature type="region of interest" description="Disordered" evidence="10">
    <location>
        <begin position="1"/>
        <end position="64"/>
    </location>
</feature>
<dbReference type="InterPro" id="IPR036936">
    <property type="entry name" value="CRIB_dom_sf"/>
</dbReference>
<dbReference type="Gene3D" id="3.30.200.20">
    <property type="entry name" value="Phosphorylase Kinase, domain 1"/>
    <property type="match status" value="1"/>
</dbReference>
<dbReference type="Gene3D" id="3.90.810.10">
    <property type="entry name" value="CRIB domain"/>
    <property type="match status" value="1"/>
</dbReference>
<evidence type="ECO:0000256" key="4">
    <source>
        <dbReference type="ARBA" id="ARBA00022679"/>
    </source>
</evidence>
<reference evidence="12" key="1">
    <citation type="submission" date="2020-06" db="EMBL/GenBank/DDBJ databases">
        <title>Draft genome of Bugula neritina, a colonial animal packing powerful symbionts and potential medicines.</title>
        <authorList>
            <person name="Rayko M."/>
        </authorList>
    </citation>
    <scope>NUCLEOTIDE SEQUENCE [LARGE SCALE GENOMIC DNA]</scope>
    <source>
        <strain evidence="12">Kwan_BN1</strain>
    </source>
</reference>
<dbReference type="OrthoDB" id="248923at2759"/>
<dbReference type="CDD" id="cd01093">
    <property type="entry name" value="CRIB_PAK_like"/>
    <property type="match status" value="1"/>
</dbReference>
<dbReference type="FunFam" id="3.90.810.10:FF:000005">
    <property type="entry name" value="Non-specific serine/threonine protein kinase"/>
    <property type="match status" value="1"/>
</dbReference>
<dbReference type="EC" id="2.7.11.1" evidence="2"/>
<feature type="compositionally biased region" description="Basic and acidic residues" evidence="10">
    <location>
        <begin position="30"/>
        <end position="41"/>
    </location>
</feature>
<evidence type="ECO:0000259" key="11">
    <source>
        <dbReference type="PROSITE" id="PS50108"/>
    </source>
</evidence>
<evidence type="ECO:0000256" key="6">
    <source>
        <dbReference type="ARBA" id="ARBA00022777"/>
    </source>
</evidence>
<feature type="region of interest" description="Disordered" evidence="10">
    <location>
        <begin position="154"/>
        <end position="177"/>
    </location>
</feature>